<evidence type="ECO:0000256" key="9">
    <source>
        <dbReference type="ARBA" id="ARBA00023136"/>
    </source>
</evidence>
<keyword evidence="2 10" id="KW-0597">Phosphoprotein</keyword>
<comment type="function">
    <text evidence="10">Part of a membrane-bound complex that couples electron transfer with translocation of ions across the membrane.</text>
</comment>
<evidence type="ECO:0000256" key="6">
    <source>
        <dbReference type="ARBA" id="ARBA00022967"/>
    </source>
</evidence>
<dbReference type="EMBL" id="JARUJP010000001">
    <property type="protein sequence ID" value="MDW8799550.1"/>
    <property type="molecule type" value="Genomic_DNA"/>
</dbReference>
<feature type="transmembrane region" description="Helical" evidence="10">
    <location>
        <begin position="192"/>
        <end position="215"/>
    </location>
</feature>
<dbReference type="InterPro" id="IPR004338">
    <property type="entry name" value="NqrB/RnfD"/>
</dbReference>
<keyword evidence="1 10" id="KW-0813">Transport</keyword>
<accession>A0ABU4JN30</accession>
<dbReference type="Proteomes" id="UP001281656">
    <property type="component" value="Unassembled WGS sequence"/>
</dbReference>
<dbReference type="RefSeq" id="WP_318796279.1">
    <property type="nucleotide sequence ID" value="NZ_JARUJP010000001.1"/>
</dbReference>
<evidence type="ECO:0000256" key="5">
    <source>
        <dbReference type="ARBA" id="ARBA00022692"/>
    </source>
</evidence>
<evidence type="ECO:0000256" key="3">
    <source>
        <dbReference type="ARBA" id="ARBA00022630"/>
    </source>
</evidence>
<evidence type="ECO:0000256" key="1">
    <source>
        <dbReference type="ARBA" id="ARBA00022448"/>
    </source>
</evidence>
<keyword evidence="3 10" id="KW-0285">Flavoprotein</keyword>
<dbReference type="EC" id="7.-.-.-" evidence="10"/>
<proteinExistence type="inferred from homology"/>
<keyword evidence="8 10" id="KW-1133">Transmembrane helix</keyword>
<dbReference type="NCBIfam" id="TIGR01946">
    <property type="entry name" value="rnfD"/>
    <property type="match status" value="1"/>
</dbReference>
<evidence type="ECO:0000256" key="2">
    <source>
        <dbReference type="ARBA" id="ARBA00022553"/>
    </source>
</evidence>
<keyword evidence="12" id="KW-1185">Reference proteome</keyword>
<name>A0ABU4JN30_9CLOT</name>
<comment type="cofactor">
    <cofactor evidence="10">
        <name>FMN</name>
        <dbReference type="ChEBI" id="CHEBI:58210"/>
    </cofactor>
</comment>
<comment type="similarity">
    <text evidence="10">Belongs to the NqrB/RnfD family.</text>
</comment>
<evidence type="ECO:0000256" key="8">
    <source>
        <dbReference type="ARBA" id="ARBA00022989"/>
    </source>
</evidence>
<keyword evidence="6 10" id="KW-1278">Translocase</keyword>
<feature type="modified residue" description="FMN phosphoryl threonine" evidence="10">
    <location>
        <position position="173"/>
    </location>
</feature>
<dbReference type="Pfam" id="PF03116">
    <property type="entry name" value="NQR2_RnfD_RnfE"/>
    <property type="match status" value="1"/>
</dbReference>
<feature type="transmembrane region" description="Helical" evidence="10">
    <location>
        <begin position="115"/>
        <end position="135"/>
    </location>
</feature>
<feature type="transmembrane region" description="Helical" evidence="10">
    <location>
        <begin position="227"/>
        <end position="245"/>
    </location>
</feature>
<reference evidence="11 12" key="1">
    <citation type="submission" date="2023-04" db="EMBL/GenBank/DDBJ databases">
        <title>Clostridium tannerae sp. nov., isolated from the fecal material of an alpaca.</title>
        <authorList>
            <person name="Miller S."/>
            <person name="Hendry M."/>
            <person name="King J."/>
            <person name="Sankaranarayanan K."/>
            <person name="Lawson P.A."/>
        </authorList>
    </citation>
    <scope>NUCLEOTIDE SEQUENCE [LARGE SCALE GENOMIC DNA]</scope>
    <source>
        <strain evidence="11 12">A1-XYC3</strain>
    </source>
</reference>
<dbReference type="InterPro" id="IPR011303">
    <property type="entry name" value="RnfD_bac"/>
</dbReference>
<evidence type="ECO:0000256" key="10">
    <source>
        <dbReference type="HAMAP-Rule" id="MF_00462"/>
    </source>
</evidence>
<sequence>MTQVTKVEAAEIKNKEADTSVKKNSIFTLSSSPHIRSNSTIQSIMRDVTIALVPATLAGIYFFKLQAFLVILVSILSCVASEFVWQKYTGRKVTVGDYSAVVTGLLLAFNVPPSLPLWMVAIGGVFAVIVVKQLFGGLGQNIVNPALAARAFLLASWPVAMTTWTIDGITGATPLGILKNEPGALPSLSSVFLGHIGGSIGETSAIALIIGAAYLLYKRIITWHIPVTYIGTVLVLTTVIGRQGFMTGNGLYEIFTGGLMLGAFFMATDYTTSPMTTKGQIIFGFGCGLLSTVIRIFGGYPEGVSYSILIMNLAVPLIDKYTAPRVFGTQGVK</sequence>
<comment type="subcellular location">
    <subcellularLocation>
        <location evidence="10">Cell membrane</location>
        <topology evidence="10">Multi-pass membrane protein</topology>
    </subcellularLocation>
</comment>
<keyword evidence="10" id="KW-1003">Cell membrane</keyword>
<keyword evidence="9 10" id="KW-0472">Membrane</keyword>
<dbReference type="PANTHER" id="PTHR30578">
    <property type="entry name" value="ELECTRON TRANSPORT COMPLEX PROTEIN RNFD"/>
    <property type="match status" value="1"/>
</dbReference>
<evidence type="ECO:0000313" key="11">
    <source>
        <dbReference type="EMBL" id="MDW8799550.1"/>
    </source>
</evidence>
<organism evidence="11 12">
    <name type="scientific">Clostridium tanneri</name>
    <dbReference type="NCBI Taxonomy" id="3037988"/>
    <lineage>
        <taxon>Bacteria</taxon>
        <taxon>Bacillati</taxon>
        <taxon>Bacillota</taxon>
        <taxon>Clostridia</taxon>
        <taxon>Eubacteriales</taxon>
        <taxon>Clostridiaceae</taxon>
        <taxon>Clostridium</taxon>
    </lineage>
</organism>
<feature type="transmembrane region" description="Helical" evidence="10">
    <location>
        <begin position="44"/>
        <end position="62"/>
    </location>
</feature>
<feature type="transmembrane region" description="Helical" evidence="10">
    <location>
        <begin position="280"/>
        <end position="298"/>
    </location>
</feature>
<feature type="transmembrane region" description="Helical" evidence="10">
    <location>
        <begin position="251"/>
        <end position="268"/>
    </location>
</feature>
<gene>
    <name evidence="10" type="primary">rnfD</name>
    <name evidence="11" type="ORF">P8V03_00105</name>
</gene>
<evidence type="ECO:0000256" key="4">
    <source>
        <dbReference type="ARBA" id="ARBA00022643"/>
    </source>
</evidence>
<feature type="transmembrane region" description="Helical" evidence="10">
    <location>
        <begin position="147"/>
        <end position="166"/>
    </location>
</feature>
<dbReference type="PANTHER" id="PTHR30578:SF0">
    <property type="entry name" value="ION-TRANSLOCATING OXIDOREDUCTASE COMPLEX SUBUNIT D"/>
    <property type="match status" value="1"/>
</dbReference>
<dbReference type="HAMAP" id="MF_00462">
    <property type="entry name" value="RsxD_RnfD"/>
    <property type="match status" value="1"/>
</dbReference>
<keyword evidence="4 10" id="KW-0288">FMN</keyword>
<protein>
    <recommendedName>
        <fullName evidence="10">Ion-translocating oxidoreductase complex subunit D</fullName>
        <ecNumber evidence="10">7.-.-.-</ecNumber>
    </recommendedName>
    <alternativeName>
        <fullName evidence="10">Rnf electron transport complex subunit D</fullName>
    </alternativeName>
</protein>
<evidence type="ECO:0000256" key="7">
    <source>
        <dbReference type="ARBA" id="ARBA00022982"/>
    </source>
</evidence>
<comment type="subunit">
    <text evidence="10">The complex is composed of six subunits: RnfA, RnfB, RnfC, RnfD, RnfE and RnfG.</text>
</comment>
<keyword evidence="7 10" id="KW-0249">Electron transport</keyword>
<keyword evidence="5 10" id="KW-0812">Transmembrane</keyword>
<evidence type="ECO:0000313" key="12">
    <source>
        <dbReference type="Proteomes" id="UP001281656"/>
    </source>
</evidence>
<comment type="caution">
    <text evidence="11">The sequence shown here is derived from an EMBL/GenBank/DDBJ whole genome shotgun (WGS) entry which is preliminary data.</text>
</comment>